<gene>
    <name evidence="2" type="ORF">GCM10023081_07640</name>
</gene>
<name>A0ABP7BZX4_9MICC</name>
<dbReference type="InterPro" id="IPR036388">
    <property type="entry name" value="WH-like_DNA-bd_sf"/>
</dbReference>
<accession>A0ABP7BZX4</accession>
<reference evidence="3" key="1">
    <citation type="journal article" date="2019" name="Int. J. Syst. Evol. Microbiol.">
        <title>The Global Catalogue of Microorganisms (GCM) 10K type strain sequencing project: providing services to taxonomists for standard genome sequencing and annotation.</title>
        <authorList>
            <consortium name="The Broad Institute Genomics Platform"/>
            <consortium name="The Broad Institute Genome Sequencing Center for Infectious Disease"/>
            <person name="Wu L."/>
            <person name="Ma J."/>
        </authorList>
    </citation>
    <scope>NUCLEOTIDE SEQUENCE [LARGE SCALE GENOMIC DNA]</scope>
    <source>
        <strain evidence="3">JCM 30742</strain>
    </source>
</reference>
<dbReference type="Gene3D" id="1.10.10.10">
    <property type="entry name" value="Winged helix-like DNA-binding domain superfamily/Winged helix DNA-binding domain"/>
    <property type="match status" value="1"/>
</dbReference>
<feature type="domain" description="HTH hxlR-type" evidence="1">
    <location>
        <begin position="8"/>
        <end position="50"/>
    </location>
</feature>
<dbReference type="EMBL" id="BAABEO010000008">
    <property type="protein sequence ID" value="GAA3671766.1"/>
    <property type="molecule type" value="Genomic_DNA"/>
</dbReference>
<sequence length="57" mass="6321">MTVSPCRRRLVNSNAQATIPPRADYSLTSRGYELSALLVPLATWAFENADDIINGQR</sequence>
<dbReference type="SUPFAM" id="SSF46785">
    <property type="entry name" value="Winged helix' DNA-binding domain"/>
    <property type="match status" value="1"/>
</dbReference>
<keyword evidence="3" id="KW-1185">Reference proteome</keyword>
<evidence type="ECO:0000313" key="2">
    <source>
        <dbReference type="EMBL" id="GAA3671766.1"/>
    </source>
</evidence>
<organism evidence="2 3">
    <name type="scientific">Arthrobacter ginkgonis</name>
    <dbReference type="NCBI Taxonomy" id="1630594"/>
    <lineage>
        <taxon>Bacteria</taxon>
        <taxon>Bacillati</taxon>
        <taxon>Actinomycetota</taxon>
        <taxon>Actinomycetes</taxon>
        <taxon>Micrococcales</taxon>
        <taxon>Micrococcaceae</taxon>
        <taxon>Arthrobacter</taxon>
    </lineage>
</organism>
<dbReference type="Pfam" id="PF01638">
    <property type="entry name" value="HxlR"/>
    <property type="match status" value="1"/>
</dbReference>
<comment type="caution">
    <text evidence="2">The sequence shown here is derived from an EMBL/GenBank/DDBJ whole genome shotgun (WGS) entry which is preliminary data.</text>
</comment>
<protein>
    <recommendedName>
        <fullName evidence="1">HTH hxlR-type domain-containing protein</fullName>
    </recommendedName>
</protein>
<evidence type="ECO:0000259" key="1">
    <source>
        <dbReference type="Pfam" id="PF01638"/>
    </source>
</evidence>
<proteinExistence type="predicted"/>
<dbReference type="InterPro" id="IPR002577">
    <property type="entry name" value="HTH_HxlR"/>
</dbReference>
<dbReference type="Proteomes" id="UP001500752">
    <property type="component" value="Unassembled WGS sequence"/>
</dbReference>
<dbReference type="InterPro" id="IPR036390">
    <property type="entry name" value="WH_DNA-bd_sf"/>
</dbReference>
<evidence type="ECO:0000313" key="3">
    <source>
        <dbReference type="Proteomes" id="UP001500752"/>
    </source>
</evidence>